<protein>
    <submittedName>
        <fullName evidence="2">Uncharacterized protein</fullName>
    </submittedName>
</protein>
<feature type="compositionally biased region" description="Basic residues" evidence="1">
    <location>
        <begin position="29"/>
        <end position="42"/>
    </location>
</feature>
<dbReference type="RefSeq" id="XP_044548208.1">
    <property type="nucleotide sequence ID" value="XM_044694823.1"/>
</dbReference>
<evidence type="ECO:0000256" key="1">
    <source>
        <dbReference type="SAM" id="MobiDB-lite"/>
    </source>
</evidence>
<feature type="compositionally biased region" description="Polar residues" evidence="1">
    <location>
        <begin position="7"/>
        <end position="28"/>
    </location>
</feature>
<accession>A0AA88GKC2</accession>
<proteinExistence type="predicted"/>
<keyword evidence="3" id="KW-1185">Reference proteome</keyword>
<dbReference type="GeneID" id="68097564"/>
<feature type="region of interest" description="Disordered" evidence="1">
    <location>
        <begin position="1"/>
        <end position="42"/>
    </location>
</feature>
<evidence type="ECO:0000313" key="3">
    <source>
        <dbReference type="Proteomes" id="UP000816034"/>
    </source>
</evidence>
<reference evidence="2 3" key="1">
    <citation type="journal article" date="2018" name="BMC Genomics">
        <title>The genome of Naegleria lovaniensis, the basis for a comparative approach to unravel pathogenicity factors of the human pathogenic amoeba N. fowleri.</title>
        <authorList>
            <person name="Liechti N."/>
            <person name="Schurch N."/>
            <person name="Bruggmann R."/>
            <person name="Wittwer M."/>
        </authorList>
    </citation>
    <scope>NUCLEOTIDE SEQUENCE [LARGE SCALE GENOMIC DNA]</scope>
    <source>
        <strain evidence="2 3">ATCC 30569</strain>
    </source>
</reference>
<dbReference type="AlphaFoldDB" id="A0AA88GKC2"/>
<dbReference type="EMBL" id="PYSW02000023">
    <property type="protein sequence ID" value="KAG2382529.1"/>
    <property type="molecule type" value="Genomic_DNA"/>
</dbReference>
<name>A0AA88GKC2_NAELO</name>
<dbReference type="Proteomes" id="UP000816034">
    <property type="component" value="Unassembled WGS sequence"/>
</dbReference>
<evidence type="ECO:0000313" key="2">
    <source>
        <dbReference type="EMBL" id="KAG2382529.1"/>
    </source>
</evidence>
<comment type="caution">
    <text evidence="2">The sequence shown here is derived from an EMBL/GenBank/DDBJ whole genome shotgun (WGS) entry which is preliminary data.</text>
</comment>
<gene>
    <name evidence="2" type="ORF">C9374_005109</name>
</gene>
<sequence>MPKTTCHHSSSSQSETLDTNNFSKQNQNKMKRKSNCNPRKKNRKEFVSNLKKNQPPRPIILESSTQEHKDVIENHSKFKQSNQSVISSPQHNHPQQVLTPFIQECLFNTLVRDGSLSSGTEQKEILRTTYKSDSPCVQNEVDLNDDQQLELMAEILSDTLLQRRGFISQRSKSIRQDRHDDYTQTDSRIIHPSEKATRNEKSEECHWDFSCPVFDGSQTMMKHQKTPSMEPSWNEEDQHSFKTQPFITIQGNYPVHLNTFTPCHQEQDPHYHNSEKLMNTTNQDFQAQLKELQEMAERRAHDALISQYLNEKMKRYMFTTNSKEKSLSHLFPGLFRKLKFDLELRKMKMYNDTFTTPTMQQLMDEMRNVVIRHR</sequence>
<organism evidence="2 3">
    <name type="scientific">Naegleria lovaniensis</name>
    <name type="common">Amoeba</name>
    <dbReference type="NCBI Taxonomy" id="51637"/>
    <lineage>
        <taxon>Eukaryota</taxon>
        <taxon>Discoba</taxon>
        <taxon>Heterolobosea</taxon>
        <taxon>Tetramitia</taxon>
        <taxon>Eutetramitia</taxon>
        <taxon>Vahlkampfiidae</taxon>
        <taxon>Naegleria</taxon>
    </lineage>
</organism>